<protein>
    <submittedName>
        <fullName evidence="3">Methionyl-tRNA formyltransferase</fullName>
        <ecNumber evidence="3">2.1.2.9</ecNumber>
    </submittedName>
</protein>
<dbReference type="Pfam" id="PF02911">
    <property type="entry name" value="Formyl_trans_C"/>
    <property type="match status" value="1"/>
</dbReference>
<keyword evidence="3" id="KW-0808">Transferase</keyword>
<accession>A0ABV3RGR8</accession>
<dbReference type="PANTHER" id="PTHR11138">
    <property type="entry name" value="METHIONYL-TRNA FORMYLTRANSFERASE"/>
    <property type="match status" value="1"/>
</dbReference>
<dbReference type="InterPro" id="IPR036477">
    <property type="entry name" value="Formyl_transf_N_sf"/>
</dbReference>
<evidence type="ECO:0000313" key="3">
    <source>
        <dbReference type="EMBL" id="MEW9857037.1"/>
    </source>
</evidence>
<dbReference type="InterPro" id="IPR011034">
    <property type="entry name" value="Formyl_transferase-like_C_sf"/>
</dbReference>
<comment type="caution">
    <text evidence="3">The sequence shown here is derived from an EMBL/GenBank/DDBJ whole genome shotgun (WGS) entry which is preliminary data.</text>
</comment>
<evidence type="ECO:0000313" key="4">
    <source>
        <dbReference type="Proteomes" id="UP001556118"/>
    </source>
</evidence>
<name>A0ABV3RGR8_9SPHN</name>
<dbReference type="InterPro" id="IPR002376">
    <property type="entry name" value="Formyl_transf_N"/>
</dbReference>
<feature type="domain" description="Formyl transferase N-terminal" evidence="1">
    <location>
        <begin position="29"/>
        <end position="175"/>
    </location>
</feature>
<dbReference type="Gene3D" id="3.40.50.12230">
    <property type="match status" value="1"/>
</dbReference>
<reference evidence="3 4" key="1">
    <citation type="submission" date="2024-06" db="EMBL/GenBank/DDBJ databases">
        <title>Novosphingobium rhizovicinus M1R2S20.</title>
        <authorList>
            <person name="Sun J.-Q."/>
        </authorList>
    </citation>
    <scope>NUCLEOTIDE SEQUENCE [LARGE SCALE GENOMIC DNA]</scope>
    <source>
        <strain evidence="3 4">M1R2S20</strain>
    </source>
</reference>
<dbReference type="SUPFAM" id="SSF53328">
    <property type="entry name" value="Formyltransferase"/>
    <property type="match status" value="1"/>
</dbReference>
<dbReference type="SUPFAM" id="SSF50486">
    <property type="entry name" value="FMT C-terminal domain-like"/>
    <property type="match status" value="1"/>
</dbReference>
<sequence>MRAILVGAVDSSMVALDAMMHAPGCQLAAVVTLLPELAGRHSDIADLAGAATRHGVPLLEVKNVNHEDALARLAAVEADYIFVIGWSQICGEAFRALAPGRVIGYHPAALPRLRGRGVIPWTILNAEPITAGSLFWIDDGVDTGEILDQAFFHVAPEETASSLYSKHMEALKTMLQRSLAALANGERPRRKQDERCATFCARRTDADGEIDWSAPADDVLRLIRAVGRPYPGAFTTCRSGEVRVWSAEPVQGGRRHLGAAGQVVARDDTSFTVRCGDGNLVRATEWTSETDRPPILHGRLSRHAA</sequence>
<keyword evidence="4" id="KW-1185">Reference proteome</keyword>
<proteinExistence type="predicted"/>
<dbReference type="CDD" id="cd08651">
    <property type="entry name" value="FMT_core_like_4"/>
    <property type="match status" value="1"/>
</dbReference>
<dbReference type="CDD" id="cd08702">
    <property type="entry name" value="Arna_FMT_C"/>
    <property type="match status" value="1"/>
</dbReference>
<organism evidence="3 4">
    <name type="scientific">Novosphingobium rhizovicinum</name>
    <dbReference type="NCBI Taxonomy" id="3228928"/>
    <lineage>
        <taxon>Bacteria</taxon>
        <taxon>Pseudomonadati</taxon>
        <taxon>Pseudomonadota</taxon>
        <taxon>Alphaproteobacteria</taxon>
        <taxon>Sphingomonadales</taxon>
        <taxon>Sphingomonadaceae</taxon>
        <taxon>Novosphingobium</taxon>
    </lineage>
</organism>
<dbReference type="PANTHER" id="PTHR11138:SF5">
    <property type="entry name" value="METHIONYL-TRNA FORMYLTRANSFERASE, MITOCHONDRIAL"/>
    <property type="match status" value="1"/>
</dbReference>
<dbReference type="Pfam" id="PF00551">
    <property type="entry name" value="Formyl_trans_N"/>
    <property type="match status" value="1"/>
</dbReference>
<dbReference type="RefSeq" id="WP_367775516.1">
    <property type="nucleotide sequence ID" value="NZ_JBFNXR010000054.1"/>
</dbReference>
<dbReference type="Proteomes" id="UP001556118">
    <property type="component" value="Unassembled WGS sequence"/>
</dbReference>
<evidence type="ECO:0000259" key="1">
    <source>
        <dbReference type="Pfam" id="PF00551"/>
    </source>
</evidence>
<dbReference type="EMBL" id="JBFNXR010000054">
    <property type="protein sequence ID" value="MEW9857037.1"/>
    <property type="molecule type" value="Genomic_DNA"/>
</dbReference>
<dbReference type="GO" id="GO:0004479">
    <property type="term" value="F:methionyl-tRNA formyltransferase activity"/>
    <property type="evidence" value="ECO:0007669"/>
    <property type="project" value="UniProtKB-EC"/>
</dbReference>
<dbReference type="EC" id="2.1.2.9" evidence="3"/>
<gene>
    <name evidence="3" type="ORF">ABUH87_18080</name>
</gene>
<evidence type="ECO:0000259" key="2">
    <source>
        <dbReference type="Pfam" id="PF02911"/>
    </source>
</evidence>
<dbReference type="InterPro" id="IPR005793">
    <property type="entry name" value="Formyl_trans_C"/>
</dbReference>
<feature type="domain" description="Formyl transferase C-terminal" evidence="2">
    <location>
        <begin position="205"/>
        <end position="280"/>
    </location>
</feature>